<feature type="region of interest" description="Disordered" evidence="1">
    <location>
        <begin position="97"/>
        <end position="132"/>
    </location>
</feature>
<reference evidence="3 4" key="1">
    <citation type="journal article" date="2012" name="Genet. Mol. Biol.">
        <title>Analysis of 16S rRNA and mxaF genes revealing insights into Methylobacterium niche-specific plant association.</title>
        <authorList>
            <person name="Dourado M.N."/>
            <person name="Andreote F.D."/>
            <person name="Dini-Andreote F."/>
            <person name="Conti R."/>
            <person name="Araujo J.M."/>
            <person name="Araujo W.L."/>
        </authorList>
    </citation>
    <scope>NUCLEOTIDE SEQUENCE [LARGE SCALE GENOMIC DNA]</scope>
    <source>
        <strain evidence="3 4">SR1.6/6</strain>
    </source>
</reference>
<name>A0A6B9FU55_9HYPH</name>
<dbReference type="KEGG" id="mmes:MMSR116_23105"/>
<gene>
    <name evidence="3" type="ORF">MMSR116_23105</name>
</gene>
<protein>
    <submittedName>
        <fullName evidence="3">DUF2293 domain-containing protein</fullName>
    </submittedName>
</protein>
<dbReference type="Proteomes" id="UP000012488">
    <property type="component" value="Chromosome"/>
</dbReference>
<dbReference type="AlphaFoldDB" id="A0A6B9FU55"/>
<proteinExistence type="predicted"/>
<evidence type="ECO:0000313" key="3">
    <source>
        <dbReference type="EMBL" id="QGY04475.1"/>
    </source>
</evidence>
<dbReference type="InterPro" id="IPR018744">
    <property type="entry name" value="DUF2293"/>
</dbReference>
<reference evidence="3 4" key="2">
    <citation type="journal article" date="2013" name="Genome Announc.">
        <title>Draft Genome Sequence of Methylobacterium mesophilicum Strain SR1.6/6, Isolated from Citrus sinensis.</title>
        <authorList>
            <person name="Marinho Almeida D."/>
            <person name="Dini-Andreote F."/>
            <person name="Camargo Neves A.A."/>
            <person name="Juca Ramos R.T."/>
            <person name="Andreote F.D."/>
            <person name="Carneiro A.R."/>
            <person name="Oliveira de Souza Lima A."/>
            <person name="Caracciolo Gomes de Sa P.H."/>
            <person name="Ribeiro Barbosa M.S."/>
            <person name="Araujo W.L."/>
            <person name="Silva A."/>
        </authorList>
    </citation>
    <scope>NUCLEOTIDE SEQUENCE [LARGE SCALE GENOMIC DNA]</scope>
    <source>
        <strain evidence="3 4">SR1.6/6</strain>
    </source>
</reference>
<organism evidence="3 4">
    <name type="scientific">Methylobacterium mesophilicum SR1.6/6</name>
    <dbReference type="NCBI Taxonomy" id="908290"/>
    <lineage>
        <taxon>Bacteria</taxon>
        <taxon>Pseudomonadati</taxon>
        <taxon>Pseudomonadota</taxon>
        <taxon>Alphaproteobacteria</taxon>
        <taxon>Hyphomicrobiales</taxon>
        <taxon>Methylobacteriaceae</taxon>
        <taxon>Methylobacterium</taxon>
    </lineage>
</organism>
<evidence type="ECO:0000256" key="1">
    <source>
        <dbReference type="SAM" id="MobiDB-lite"/>
    </source>
</evidence>
<dbReference type="Pfam" id="PF10056">
    <property type="entry name" value="DUF2293"/>
    <property type="match status" value="1"/>
</dbReference>
<dbReference type="OrthoDB" id="1159372at2"/>
<accession>A0A6B9FU55</accession>
<dbReference type="EMBL" id="CP043538">
    <property type="protein sequence ID" value="QGY04475.1"/>
    <property type="molecule type" value="Genomic_DNA"/>
</dbReference>
<sequence length="132" mass="14268">MKEPSPPGNRREAVIAALLRLAPRLPDFEAEATLDRALASPGLRRAAPETAARLALVTYARHVFTDYDDLLADGYDRDSARHFVLDDLNAALAAWGAAPVPEDVPDNASEDVREDVPEDEADEAGNPADDPH</sequence>
<dbReference type="RefSeq" id="WP_010686189.1">
    <property type="nucleotide sequence ID" value="NZ_CP043538.1"/>
</dbReference>
<evidence type="ECO:0000259" key="2">
    <source>
        <dbReference type="Pfam" id="PF10056"/>
    </source>
</evidence>
<feature type="domain" description="DUF2293" evidence="2">
    <location>
        <begin position="17"/>
        <end position="96"/>
    </location>
</feature>
<evidence type="ECO:0000313" key="4">
    <source>
        <dbReference type="Proteomes" id="UP000012488"/>
    </source>
</evidence>